<dbReference type="GO" id="GO:0005524">
    <property type="term" value="F:ATP binding"/>
    <property type="evidence" value="ECO:0007669"/>
    <property type="project" value="UniProtKB-KW"/>
</dbReference>
<dbReference type="PANTHER" id="PTHR42794">
    <property type="entry name" value="HEMIN IMPORT ATP-BINDING PROTEIN HMUV"/>
    <property type="match status" value="1"/>
</dbReference>
<keyword evidence="9" id="KW-1185">Reference proteome</keyword>
<evidence type="ECO:0000256" key="5">
    <source>
        <dbReference type="ARBA" id="ARBA00022967"/>
    </source>
</evidence>
<evidence type="ECO:0000313" key="8">
    <source>
        <dbReference type="EMBL" id="MBB4105358.1"/>
    </source>
</evidence>
<keyword evidence="4 8" id="KW-0067">ATP-binding</keyword>
<dbReference type="InterPro" id="IPR017871">
    <property type="entry name" value="ABC_transporter-like_CS"/>
</dbReference>
<evidence type="ECO:0000256" key="1">
    <source>
        <dbReference type="ARBA" id="ARBA00005417"/>
    </source>
</evidence>
<dbReference type="SMART" id="SM00382">
    <property type="entry name" value="AAA"/>
    <property type="match status" value="1"/>
</dbReference>
<sequence length="258" mass="27993">MTSTSVLDLTGVSRTVNGKIIVSDIDLSLKPGETLGLIGPNGSGKSTLLNMIAGLVRPSRGEINICGHSMAHMRRRKIARHIAFVAQQADTGERITVRDAVELGRTPWLSALRPWGPEDDEAVAQALGVVGMQTMVCRDWSSLSGGERQRVQIARALAQATPILLLDEPTNHLDIHHQIAILDLVERLPATIVIALHDMHHALRCDRILAMKNGRCIALGPPLEVLTPEIIGEIFAVEAMRIPDPAGGRPLFSFRSLT</sequence>
<evidence type="ECO:0000259" key="7">
    <source>
        <dbReference type="PROSITE" id="PS50893"/>
    </source>
</evidence>
<evidence type="ECO:0000313" key="9">
    <source>
        <dbReference type="Proteomes" id="UP000584824"/>
    </source>
</evidence>
<proteinExistence type="inferred from homology"/>
<dbReference type="AlphaFoldDB" id="A0A7W6K551"/>
<protein>
    <submittedName>
        <fullName evidence="8">Iron complex transport system ATP-binding protein</fullName>
    </submittedName>
</protein>
<dbReference type="InterPro" id="IPR003439">
    <property type="entry name" value="ABC_transporter-like_ATP-bd"/>
</dbReference>
<dbReference type="Proteomes" id="UP000584824">
    <property type="component" value="Unassembled WGS sequence"/>
</dbReference>
<dbReference type="Pfam" id="PF00005">
    <property type="entry name" value="ABC_tran"/>
    <property type="match status" value="1"/>
</dbReference>
<feature type="domain" description="ABC transporter" evidence="7">
    <location>
        <begin position="7"/>
        <end position="238"/>
    </location>
</feature>
<reference evidence="8 9" key="1">
    <citation type="submission" date="2020-08" db="EMBL/GenBank/DDBJ databases">
        <title>Genomic Encyclopedia of Type Strains, Phase IV (KMG-IV): sequencing the most valuable type-strain genomes for metagenomic binning, comparative biology and taxonomic classification.</title>
        <authorList>
            <person name="Goeker M."/>
        </authorList>
    </citation>
    <scope>NUCLEOTIDE SEQUENCE [LARGE SCALE GENOMIC DNA]</scope>
    <source>
        <strain evidence="8 9">DSM 26385</strain>
    </source>
</reference>
<evidence type="ECO:0000256" key="2">
    <source>
        <dbReference type="ARBA" id="ARBA00022448"/>
    </source>
</evidence>
<organism evidence="8 9">
    <name type="scientific">Allorhizobium borbori</name>
    <dbReference type="NCBI Taxonomy" id="485907"/>
    <lineage>
        <taxon>Bacteria</taxon>
        <taxon>Pseudomonadati</taxon>
        <taxon>Pseudomonadota</taxon>
        <taxon>Alphaproteobacteria</taxon>
        <taxon>Hyphomicrobiales</taxon>
        <taxon>Rhizobiaceae</taxon>
        <taxon>Rhizobium/Agrobacterium group</taxon>
        <taxon>Allorhizobium</taxon>
    </lineage>
</organism>
<accession>A0A7W6K551</accession>
<dbReference type="PROSITE" id="PS50893">
    <property type="entry name" value="ABC_TRANSPORTER_2"/>
    <property type="match status" value="1"/>
</dbReference>
<comment type="caution">
    <text evidence="8">The sequence shown here is derived from an EMBL/GenBank/DDBJ whole genome shotgun (WGS) entry which is preliminary data.</text>
</comment>
<dbReference type="SUPFAM" id="SSF52540">
    <property type="entry name" value="P-loop containing nucleoside triphosphate hydrolases"/>
    <property type="match status" value="1"/>
</dbReference>
<comment type="similarity">
    <text evidence="1">Belongs to the ABC transporter superfamily.</text>
</comment>
<dbReference type="InterPro" id="IPR003593">
    <property type="entry name" value="AAA+_ATPase"/>
</dbReference>
<evidence type="ECO:0000256" key="6">
    <source>
        <dbReference type="ARBA" id="ARBA00037066"/>
    </source>
</evidence>
<keyword evidence="3" id="KW-0547">Nucleotide-binding</keyword>
<keyword evidence="5" id="KW-1278">Translocase</keyword>
<dbReference type="FunFam" id="3.40.50.300:FF:000134">
    <property type="entry name" value="Iron-enterobactin ABC transporter ATP-binding protein"/>
    <property type="match status" value="1"/>
</dbReference>
<dbReference type="GO" id="GO:0016887">
    <property type="term" value="F:ATP hydrolysis activity"/>
    <property type="evidence" value="ECO:0007669"/>
    <property type="project" value="InterPro"/>
</dbReference>
<name>A0A7W6K551_9HYPH</name>
<dbReference type="PROSITE" id="PS00211">
    <property type="entry name" value="ABC_TRANSPORTER_1"/>
    <property type="match status" value="1"/>
</dbReference>
<comment type="function">
    <text evidence="6">Part of the ABC transporter complex HmuTUV involved in hemin import. Responsible for energy coupling to the transport system.</text>
</comment>
<dbReference type="Gene3D" id="3.40.50.300">
    <property type="entry name" value="P-loop containing nucleotide triphosphate hydrolases"/>
    <property type="match status" value="1"/>
</dbReference>
<evidence type="ECO:0000256" key="4">
    <source>
        <dbReference type="ARBA" id="ARBA00022840"/>
    </source>
</evidence>
<dbReference type="InterPro" id="IPR027417">
    <property type="entry name" value="P-loop_NTPase"/>
</dbReference>
<dbReference type="EMBL" id="JACIDU010000019">
    <property type="protein sequence ID" value="MBB4105358.1"/>
    <property type="molecule type" value="Genomic_DNA"/>
</dbReference>
<gene>
    <name evidence="8" type="ORF">GGQ66_003945</name>
</gene>
<dbReference type="CDD" id="cd03214">
    <property type="entry name" value="ABC_Iron-Siderophores_B12_Hemin"/>
    <property type="match status" value="1"/>
</dbReference>
<dbReference type="RefSeq" id="WP_183794767.1">
    <property type="nucleotide sequence ID" value="NZ_JACIDU010000019.1"/>
</dbReference>
<dbReference type="PANTHER" id="PTHR42794:SF1">
    <property type="entry name" value="HEMIN IMPORT ATP-BINDING PROTEIN HMUV"/>
    <property type="match status" value="1"/>
</dbReference>
<evidence type="ECO:0000256" key="3">
    <source>
        <dbReference type="ARBA" id="ARBA00022741"/>
    </source>
</evidence>
<keyword evidence="2" id="KW-0813">Transport</keyword>